<reference evidence="2" key="1">
    <citation type="submission" date="2018-02" db="EMBL/GenBank/DDBJ databases">
        <authorList>
            <person name="Hausmann B."/>
        </authorList>
    </citation>
    <scope>NUCLEOTIDE SEQUENCE [LARGE SCALE GENOMIC DNA]</scope>
    <source>
        <strain evidence="2">Peat soil MAG SbA1</strain>
    </source>
</reference>
<gene>
    <name evidence="1" type="ORF">SBA1_340003</name>
</gene>
<evidence type="ECO:0000313" key="2">
    <source>
        <dbReference type="Proteomes" id="UP000238701"/>
    </source>
</evidence>
<dbReference type="EMBL" id="OMOD01000127">
    <property type="protein sequence ID" value="SPF40962.1"/>
    <property type="molecule type" value="Genomic_DNA"/>
</dbReference>
<organism evidence="1 2">
    <name type="scientific">Candidatus Sulfotelmatobacter kueseliae</name>
    <dbReference type="NCBI Taxonomy" id="2042962"/>
    <lineage>
        <taxon>Bacteria</taxon>
        <taxon>Pseudomonadati</taxon>
        <taxon>Acidobacteriota</taxon>
        <taxon>Terriglobia</taxon>
        <taxon>Terriglobales</taxon>
        <taxon>Candidatus Korobacteraceae</taxon>
        <taxon>Candidatus Sulfotelmatobacter</taxon>
    </lineage>
</organism>
<name>A0A2U3KMT3_9BACT</name>
<proteinExistence type="predicted"/>
<sequence>MRHYYGTNAGIVSAIAWLRQPSPIKLVMGTDSNSSAIWKSLIDT</sequence>
<dbReference type="AlphaFoldDB" id="A0A2U3KMT3"/>
<dbReference type="Proteomes" id="UP000238701">
    <property type="component" value="Unassembled WGS sequence"/>
</dbReference>
<evidence type="ECO:0000313" key="1">
    <source>
        <dbReference type="EMBL" id="SPF40962.1"/>
    </source>
</evidence>
<accession>A0A2U3KMT3</accession>
<protein>
    <submittedName>
        <fullName evidence="1">Uncharacterized protein</fullName>
    </submittedName>
</protein>